<dbReference type="NCBIfam" id="TIGR00556">
    <property type="entry name" value="pantethn_trn"/>
    <property type="match status" value="1"/>
</dbReference>
<evidence type="ECO:0000313" key="11">
    <source>
        <dbReference type="EMBL" id="CAB4626248.1"/>
    </source>
</evidence>
<keyword evidence="4" id="KW-0276">Fatty acid metabolism</keyword>
<dbReference type="InterPro" id="IPR002582">
    <property type="entry name" value="ACPS"/>
</dbReference>
<keyword evidence="5" id="KW-0460">Magnesium</keyword>
<dbReference type="GO" id="GO:0000287">
    <property type="term" value="F:magnesium ion binding"/>
    <property type="evidence" value="ECO:0007669"/>
    <property type="project" value="InterPro"/>
</dbReference>
<dbReference type="SUPFAM" id="SSF56214">
    <property type="entry name" value="4'-phosphopantetheinyl transferase"/>
    <property type="match status" value="1"/>
</dbReference>
<reference evidence="14" key="1">
    <citation type="submission" date="2020-05" db="EMBL/GenBank/DDBJ databases">
        <authorList>
            <person name="Chiriac C."/>
            <person name="Salcher M."/>
            <person name="Ghai R."/>
            <person name="Kavagutti S V."/>
        </authorList>
    </citation>
    <scope>NUCLEOTIDE SEQUENCE</scope>
</reference>
<proteinExistence type="inferred from homology"/>
<sequence>MIIGIGIDAVEIERFRQALERSASLKERLFTAEELSYVQPQVDPSASLAARFAAREAVMKALGVGLGAFDFHDVSVCRASSGQPDLLVVGRAQQLATDQGITHWHLSLTHTESIAMAYVTASGTPTNSVAAGES</sequence>
<dbReference type="InterPro" id="IPR008278">
    <property type="entry name" value="4-PPantetheinyl_Trfase_dom"/>
</dbReference>
<dbReference type="EMBL" id="CAFBQJ010000059">
    <property type="protein sequence ID" value="CAB5047375.1"/>
    <property type="molecule type" value="Genomic_DNA"/>
</dbReference>
<evidence type="ECO:0000259" key="8">
    <source>
        <dbReference type="Pfam" id="PF01648"/>
    </source>
</evidence>
<dbReference type="EMBL" id="CAFBRX010000029">
    <property type="protein sequence ID" value="CAB5116643.1"/>
    <property type="molecule type" value="Genomic_DNA"/>
</dbReference>
<evidence type="ECO:0000313" key="14">
    <source>
        <dbReference type="EMBL" id="CAB5116643.1"/>
    </source>
</evidence>
<dbReference type="GO" id="GO:0008897">
    <property type="term" value="F:holo-[acyl-carrier-protein] synthase activity"/>
    <property type="evidence" value="ECO:0007669"/>
    <property type="project" value="InterPro"/>
</dbReference>
<keyword evidence="1" id="KW-0444">Lipid biosynthesis</keyword>
<keyword evidence="3" id="KW-0479">Metal-binding</keyword>
<accession>A0A6J7VRI3</accession>
<evidence type="ECO:0000256" key="3">
    <source>
        <dbReference type="ARBA" id="ARBA00022723"/>
    </source>
</evidence>
<evidence type="ECO:0000313" key="9">
    <source>
        <dbReference type="EMBL" id="CAB4534172.1"/>
    </source>
</evidence>
<keyword evidence="2" id="KW-0808">Transferase</keyword>
<evidence type="ECO:0000256" key="2">
    <source>
        <dbReference type="ARBA" id="ARBA00022679"/>
    </source>
</evidence>
<dbReference type="NCBIfam" id="NF000832">
    <property type="entry name" value="PRK00070.3-2"/>
    <property type="match status" value="1"/>
</dbReference>
<evidence type="ECO:0000313" key="12">
    <source>
        <dbReference type="EMBL" id="CAB4779622.1"/>
    </source>
</evidence>
<dbReference type="InterPro" id="IPR037143">
    <property type="entry name" value="4-PPantetheinyl_Trfase_dom_sf"/>
</dbReference>
<dbReference type="InterPro" id="IPR004568">
    <property type="entry name" value="Ppantetheine-prot_Trfase_dom"/>
</dbReference>
<dbReference type="Pfam" id="PF01648">
    <property type="entry name" value="ACPS"/>
    <property type="match status" value="1"/>
</dbReference>
<dbReference type="Gene3D" id="3.90.470.20">
    <property type="entry name" value="4'-phosphopantetheinyl transferase domain"/>
    <property type="match status" value="1"/>
</dbReference>
<evidence type="ECO:0000256" key="6">
    <source>
        <dbReference type="ARBA" id="ARBA00023098"/>
    </source>
</evidence>
<dbReference type="AlphaFoldDB" id="A0A6J7VRI3"/>
<evidence type="ECO:0000313" key="13">
    <source>
        <dbReference type="EMBL" id="CAB5047375.1"/>
    </source>
</evidence>
<keyword evidence="7" id="KW-0275">Fatty acid biosynthesis</keyword>
<evidence type="ECO:0000256" key="5">
    <source>
        <dbReference type="ARBA" id="ARBA00022842"/>
    </source>
</evidence>
<evidence type="ECO:0000313" key="10">
    <source>
        <dbReference type="EMBL" id="CAB4589868.1"/>
    </source>
</evidence>
<feature type="domain" description="4'-phosphopantetheinyl transferase" evidence="8">
    <location>
        <begin position="4"/>
        <end position="118"/>
    </location>
</feature>
<dbReference type="GO" id="GO:0006633">
    <property type="term" value="P:fatty acid biosynthetic process"/>
    <property type="evidence" value="ECO:0007669"/>
    <property type="project" value="UniProtKB-KW"/>
</dbReference>
<evidence type="ECO:0000256" key="1">
    <source>
        <dbReference type="ARBA" id="ARBA00022516"/>
    </source>
</evidence>
<name>A0A6J7VRI3_9ZZZZ</name>
<dbReference type="EMBL" id="CAEZUK010000006">
    <property type="protein sequence ID" value="CAB4589868.1"/>
    <property type="molecule type" value="Genomic_DNA"/>
</dbReference>
<evidence type="ECO:0000256" key="7">
    <source>
        <dbReference type="ARBA" id="ARBA00023160"/>
    </source>
</evidence>
<dbReference type="EMBL" id="CAEZZV010000087">
    <property type="protein sequence ID" value="CAB4779622.1"/>
    <property type="molecule type" value="Genomic_DNA"/>
</dbReference>
<keyword evidence="6" id="KW-0443">Lipid metabolism</keyword>
<protein>
    <submittedName>
        <fullName evidence="14">Unannotated protein</fullName>
    </submittedName>
</protein>
<dbReference type="EMBL" id="CAEZVL010000040">
    <property type="protein sequence ID" value="CAB4626248.1"/>
    <property type="molecule type" value="Genomic_DNA"/>
</dbReference>
<evidence type="ECO:0000256" key="4">
    <source>
        <dbReference type="ARBA" id="ARBA00022832"/>
    </source>
</evidence>
<organism evidence="14">
    <name type="scientific">freshwater metagenome</name>
    <dbReference type="NCBI Taxonomy" id="449393"/>
    <lineage>
        <taxon>unclassified sequences</taxon>
        <taxon>metagenomes</taxon>
        <taxon>ecological metagenomes</taxon>
    </lineage>
</organism>
<dbReference type="EMBL" id="CAEZSL010000014">
    <property type="protein sequence ID" value="CAB4534172.1"/>
    <property type="molecule type" value="Genomic_DNA"/>
</dbReference>
<gene>
    <name evidence="9" type="ORF">UFOPK1421_00220</name>
    <name evidence="10" type="ORF">UFOPK1820_00090</name>
    <name evidence="11" type="ORF">UFOPK1960_00403</name>
    <name evidence="12" type="ORF">UFOPK2921_00782</name>
    <name evidence="13" type="ORF">UFOPK4275_00462</name>
    <name evidence="14" type="ORF">UFOPK4422_00437</name>
</gene>
<dbReference type="HAMAP" id="MF_00101">
    <property type="entry name" value="AcpS"/>
    <property type="match status" value="1"/>
</dbReference>
<dbReference type="NCBIfam" id="TIGR00516">
    <property type="entry name" value="acpS"/>
    <property type="match status" value="1"/>
</dbReference>